<dbReference type="EMBL" id="CP123384">
    <property type="protein sequence ID" value="XCC93501.1"/>
    <property type="molecule type" value="Genomic_DNA"/>
</dbReference>
<organism evidence="1">
    <name type="scientific">Alloyangia sp. H15</name>
    <dbReference type="NCBI Taxonomy" id="3029062"/>
    <lineage>
        <taxon>Bacteria</taxon>
        <taxon>Pseudomonadati</taxon>
        <taxon>Pseudomonadota</taxon>
        <taxon>Alphaproteobacteria</taxon>
        <taxon>Rhodobacterales</taxon>
        <taxon>Roseobacteraceae</taxon>
        <taxon>Alloyangia</taxon>
    </lineage>
</organism>
<evidence type="ECO:0000313" key="1">
    <source>
        <dbReference type="EMBL" id="XCC93501.1"/>
    </source>
</evidence>
<proteinExistence type="predicted"/>
<evidence type="ECO:0008006" key="2">
    <source>
        <dbReference type="Google" id="ProtNLM"/>
    </source>
</evidence>
<gene>
    <name evidence="1" type="ORF">PVT71_13605</name>
</gene>
<dbReference type="AlphaFoldDB" id="A0AAU8AG62"/>
<accession>A0AAU8AG62</accession>
<sequence length="669" mass="69690">MANTTIGRLRVILGADSSELDRGLSKARAEFRAISAAVAATGVAVGTAMLGITRQVIAGANELQQFAQVANAAPEEFQKMAAASASVGIEQDKLADILKDVNDRVGDFLTTGGGPMADFFETIAPKVGVTAEQFRNLSGPQALQLYVDSLQKAGVSQGEMTFYLEAMASDLTMMLPLLQDGAAEMDRLGDRAEALGAVLDADTIMTMRRAQVAISEIGLVFKGFAYDIARSLTPVLESLATAFTALATEGQPLRTAFTAILDNLARLASYSATAAAAFGVHLVGGLVAAKLATLTLTGALTFLRGALIRTGIGALIVAAGELVYQFGRLVSAAGGFGAAMDLLKDVALEVWERIKIGGDWLVVSLQVVFNDIAFQWTSMVGNMGVKWGQFLDMVSGTSIGEALGVKSGNEAAAVASLNASLGQINDAYGTLLDSQFALKKSMTAPFESVAALREVFKVAEEDADDAAGAARRIAEALNGAGTGADGKEMPDKTVKEELTEVQKRAEAAADTIRGSLTDAFKSVVTGAETMGAAVGRVLGKLGDMLLENAGNAIFGRLSLSLGSVFAGGIPAYANGTDNHPGGLAWVGERGRELVNLPRGAQVIPNHELGSTMDGYGPSRLGVELSFGDTGGLRAVIRDEAGNVVAQREQSIVQKSVAGVYARNQEQRIR</sequence>
<reference evidence="1" key="1">
    <citation type="submission" date="2023-02" db="EMBL/GenBank/DDBJ databases">
        <title>Description and genomic characterization of Salipiger bruguierae sp. nov., isolated from the sediment of mangrove plant Bruguiera sexangula.</title>
        <authorList>
            <person name="Long M."/>
        </authorList>
    </citation>
    <scope>NUCLEOTIDE SEQUENCE</scope>
    <source>
        <strain evidence="1">H15</strain>
    </source>
</reference>
<dbReference type="RefSeq" id="WP_353472322.1">
    <property type="nucleotide sequence ID" value="NZ_CP123384.1"/>
</dbReference>
<name>A0AAU8AG62_9RHOB</name>
<protein>
    <recommendedName>
        <fullName evidence="2">Phage tail tape measure protein</fullName>
    </recommendedName>
</protein>